<dbReference type="EMBL" id="JANIEX010001014">
    <property type="protein sequence ID" value="KAJ3561371.1"/>
    <property type="molecule type" value="Genomic_DNA"/>
</dbReference>
<protein>
    <submittedName>
        <fullName evidence="2">Uncharacterized protein</fullName>
    </submittedName>
</protein>
<gene>
    <name evidence="2" type="ORF">NP233_g10232</name>
</gene>
<evidence type="ECO:0000256" key="1">
    <source>
        <dbReference type="SAM" id="MobiDB-lite"/>
    </source>
</evidence>
<feature type="compositionally biased region" description="Low complexity" evidence="1">
    <location>
        <begin position="110"/>
        <end position="124"/>
    </location>
</feature>
<evidence type="ECO:0000313" key="3">
    <source>
        <dbReference type="Proteomes" id="UP001213000"/>
    </source>
</evidence>
<sequence>MSYEELWSNFQHLSRAYHSLLIQQRELAEAHQTLQNEHTGLRDSYSTLTAKHQEFVDDAINHRIQSWRYVVRVEELEKELRLLREGDTHPSSTKRKYADLEDCDNDAAGSDWSASSRSHSQSPSNDTLTTPASSKIASVPLIKRGFSDDNIPSGAPFITPAAEAPLLVPDGDPNAQTTQVQLLGL</sequence>
<accession>A0AAD5VKQ1</accession>
<reference evidence="2" key="1">
    <citation type="submission" date="2022-07" db="EMBL/GenBank/DDBJ databases">
        <title>Genome Sequence of Leucocoprinus birnbaumii.</title>
        <authorList>
            <person name="Buettner E."/>
        </authorList>
    </citation>
    <scope>NUCLEOTIDE SEQUENCE</scope>
    <source>
        <strain evidence="2">VT141</strain>
    </source>
</reference>
<feature type="region of interest" description="Disordered" evidence="1">
    <location>
        <begin position="107"/>
        <end position="132"/>
    </location>
</feature>
<keyword evidence="3" id="KW-1185">Reference proteome</keyword>
<name>A0AAD5VKQ1_9AGAR</name>
<dbReference type="Proteomes" id="UP001213000">
    <property type="component" value="Unassembled WGS sequence"/>
</dbReference>
<proteinExistence type="predicted"/>
<evidence type="ECO:0000313" key="2">
    <source>
        <dbReference type="EMBL" id="KAJ3561371.1"/>
    </source>
</evidence>
<dbReference type="AlphaFoldDB" id="A0AAD5VKQ1"/>
<comment type="caution">
    <text evidence="2">The sequence shown here is derived from an EMBL/GenBank/DDBJ whole genome shotgun (WGS) entry which is preliminary data.</text>
</comment>
<organism evidence="2 3">
    <name type="scientific">Leucocoprinus birnbaumii</name>
    <dbReference type="NCBI Taxonomy" id="56174"/>
    <lineage>
        <taxon>Eukaryota</taxon>
        <taxon>Fungi</taxon>
        <taxon>Dikarya</taxon>
        <taxon>Basidiomycota</taxon>
        <taxon>Agaricomycotina</taxon>
        <taxon>Agaricomycetes</taxon>
        <taxon>Agaricomycetidae</taxon>
        <taxon>Agaricales</taxon>
        <taxon>Agaricineae</taxon>
        <taxon>Agaricaceae</taxon>
        <taxon>Leucocoprinus</taxon>
    </lineage>
</organism>